<dbReference type="Proteomes" id="UP001254770">
    <property type="component" value="Unassembled WGS sequence"/>
</dbReference>
<organism evidence="2 3">
    <name type="scientific">Enterococcus raffinosus</name>
    <dbReference type="NCBI Taxonomy" id="71452"/>
    <lineage>
        <taxon>Bacteria</taxon>
        <taxon>Bacillati</taxon>
        <taxon>Bacillota</taxon>
        <taxon>Bacilli</taxon>
        <taxon>Lactobacillales</taxon>
        <taxon>Enterococcaceae</taxon>
        <taxon>Enterococcus</taxon>
    </lineage>
</organism>
<name>A0AAW8TC77_9ENTE</name>
<accession>A0AAW8TC77</accession>
<dbReference type="InterPro" id="IPR019096">
    <property type="entry name" value="YopX_protein"/>
</dbReference>
<dbReference type="InterPro" id="IPR023385">
    <property type="entry name" value="YopX-like_C"/>
</dbReference>
<reference evidence="2" key="1">
    <citation type="submission" date="2023-03" db="EMBL/GenBank/DDBJ databases">
        <authorList>
            <person name="Shen W."/>
            <person name="Cai J."/>
        </authorList>
    </citation>
    <scope>NUCLEOTIDE SEQUENCE</scope>
    <source>
        <strain evidence="2">Y15</strain>
    </source>
</reference>
<comment type="caution">
    <text evidence="2">The sequence shown here is derived from an EMBL/GenBank/DDBJ whole genome shotgun (WGS) entry which is preliminary data.</text>
</comment>
<dbReference type="EMBL" id="JARPXL010000084">
    <property type="protein sequence ID" value="MDT2546931.1"/>
    <property type="molecule type" value="Genomic_DNA"/>
</dbReference>
<dbReference type="RefSeq" id="WP_311853925.1">
    <property type="nucleotide sequence ID" value="NZ_JARPXH010000083.1"/>
</dbReference>
<dbReference type="SUPFAM" id="SSF159006">
    <property type="entry name" value="YopX-like"/>
    <property type="match status" value="1"/>
</dbReference>
<gene>
    <name evidence="2" type="ORF">P7D69_21635</name>
</gene>
<dbReference type="AlphaFoldDB" id="A0AAW8TC77"/>
<evidence type="ECO:0000313" key="3">
    <source>
        <dbReference type="Proteomes" id="UP001254770"/>
    </source>
</evidence>
<dbReference type="Pfam" id="PF09643">
    <property type="entry name" value="YopX"/>
    <property type="match status" value="1"/>
</dbReference>
<proteinExistence type="predicted"/>
<dbReference type="Gene3D" id="2.30.30.290">
    <property type="entry name" value="YopX-like domains"/>
    <property type="match status" value="1"/>
</dbReference>
<sequence length="25" mass="2954">MYQLKPYIEVIGNIYENPELLEVEG</sequence>
<feature type="domain" description="YopX protein" evidence="1">
    <location>
        <begin position="7"/>
        <end position="22"/>
    </location>
</feature>
<evidence type="ECO:0000313" key="2">
    <source>
        <dbReference type="EMBL" id="MDT2546931.1"/>
    </source>
</evidence>
<evidence type="ECO:0000259" key="1">
    <source>
        <dbReference type="Pfam" id="PF09643"/>
    </source>
</evidence>
<protein>
    <submittedName>
        <fullName evidence="2">YopX family protein</fullName>
    </submittedName>
</protein>